<accession>A0ACC3D9R6</accession>
<dbReference type="EMBL" id="JAWDJW010006676">
    <property type="protein sequence ID" value="KAK3063915.1"/>
    <property type="molecule type" value="Genomic_DNA"/>
</dbReference>
<comment type="caution">
    <text evidence="1">The sequence shown here is derived from an EMBL/GenBank/DDBJ whole genome shotgun (WGS) entry which is preliminary data.</text>
</comment>
<dbReference type="Proteomes" id="UP001186974">
    <property type="component" value="Unassembled WGS sequence"/>
</dbReference>
<reference evidence="1" key="1">
    <citation type="submission" date="2024-09" db="EMBL/GenBank/DDBJ databases">
        <title>Black Yeasts Isolated from many extreme environments.</title>
        <authorList>
            <person name="Coleine C."/>
            <person name="Stajich J.E."/>
            <person name="Selbmann L."/>
        </authorList>
    </citation>
    <scope>NUCLEOTIDE SEQUENCE</scope>
    <source>
        <strain evidence="1">CCFEE 5737</strain>
    </source>
</reference>
<proteinExistence type="predicted"/>
<evidence type="ECO:0000313" key="1">
    <source>
        <dbReference type="EMBL" id="KAK3063915.1"/>
    </source>
</evidence>
<protein>
    <submittedName>
        <fullName evidence="1">Uncharacterized protein</fullName>
    </submittedName>
</protein>
<name>A0ACC3D9R6_9PEZI</name>
<organism evidence="1 2">
    <name type="scientific">Coniosporium uncinatum</name>
    <dbReference type="NCBI Taxonomy" id="93489"/>
    <lineage>
        <taxon>Eukaryota</taxon>
        <taxon>Fungi</taxon>
        <taxon>Dikarya</taxon>
        <taxon>Ascomycota</taxon>
        <taxon>Pezizomycotina</taxon>
        <taxon>Dothideomycetes</taxon>
        <taxon>Dothideomycetes incertae sedis</taxon>
        <taxon>Coniosporium</taxon>
    </lineage>
</organism>
<evidence type="ECO:0000313" key="2">
    <source>
        <dbReference type="Proteomes" id="UP001186974"/>
    </source>
</evidence>
<sequence>MTIPQTQHAAVRQGSGESASAPLKQVDVSSPQPHEILVKINWTGLCASDKSLIHDEWAGFGVAMQDGTKGICGHEGAGVVVAVGDNMHGRWKVGDRAGMKWVYSTCGECEFCLNGTDELHCPKQLNCGFTAPGTFQQYAISDGRYTSRIPNGVLDEEAGPIMCGGVTAYTACKRSMVKPGQWLVVTGAGGGLGHFALQYGKAMGMRVIAIDAGDAKRDLCKKLGAEVFIDFSTVEDIPAEVVKTTTYGAHGVIVFSATKEGYASAPAMLRPGGTMVAVGLPKDPSVVAGAPPLMLALKRLQVVGSVVGTLKDVEEALDFTARDLVHPILTKGELKDLDHYCRLMMEGKLAGRAVLKVS</sequence>
<gene>
    <name evidence="1" type="ORF">LTS18_011708</name>
</gene>
<keyword evidence="2" id="KW-1185">Reference proteome</keyword>